<comment type="caution">
    <text evidence="1">The sequence shown here is derived from an EMBL/GenBank/DDBJ whole genome shotgun (WGS) entry which is preliminary data.</text>
</comment>
<dbReference type="EMBL" id="AMZH03021934">
    <property type="protein sequence ID" value="RRT37741.1"/>
    <property type="molecule type" value="Genomic_DNA"/>
</dbReference>
<gene>
    <name evidence="1" type="ORF">B296_00035158</name>
</gene>
<accession>A0A426XE34</accession>
<organism evidence="1 2">
    <name type="scientific">Ensete ventricosum</name>
    <name type="common">Abyssinian banana</name>
    <name type="synonym">Musa ensete</name>
    <dbReference type="NCBI Taxonomy" id="4639"/>
    <lineage>
        <taxon>Eukaryota</taxon>
        <taxon>Viridiplantae</taxon>
        <taxon>Streptophyta</taxon>
        <taxon>Embryophyta</taxon>
        <taxon>Tracheophyta</taxon>
        <taxon>Spermatophyta</taxon>
        <taxon>Magnoliopsida</taxon>
        <taxon>Liliopsida</taxon>
        <taxon>Zingiberales</taxon>
        <taxon>Musaceae</taxon>
        <taxon>Ensete</taxon>
    </lineage>
</organism>
<sequence>MGDASSAVGYYEESVEFLSKLPAKDLEVVIPVVDLAISLAKVADVDRNLGNEDVAIDGFKEAISCLESLKLEPYSEAGLEQRVVSFVSGISP</sequence>
<proteinExistence type="predicted"/>
<evidence type="ECO:0000313" key="1">
    <source>
        <dbReference type="EMBL" id="RRT37741.1"/>
    </source>
</evidence>
<evidence type="ECO:0000313" key="2">
    <source>
        <dbReference type="Proteomes" id="UP000287651"/>
    </source>
</evidence>
<dbReference type="Proteomes" id="UP000287651">
    <property type="component" value="Unassembled WGS sequence"/>
</dbReference>
<dbReference type="AlphaFoldDB" id="A0A426XE34"/>
<name>A0A426XE34_ENSVE</name>
<protein>
    <submittedName>
        <fullName evidence="1">Uncharacterized protein</fullName>
    </submittedName>
</protein>
<reference evidence="1 2" key="1">
    <citation type="journal article" date="2014" name="Agronomy (Basel)">
        <title>A Draft Genome Sequence for Ensete ventricosum, the Drought-Tolerant Tree Against Hunger.</title>
        <authorList>
            <person name="Harrison J."/>
            <person name="Moore K.A."/>
            <person name="Paszkiewicz K."/>
            <person name="Jones T."/>
            <person name="Grant M."/>
            <person name="Ambacheew D."/>
            <person name="Muzemil S."/>
            <person name="Studholme D.J."/>
        </authorList>
    </citation>
    <scope>NUCLEOTIDE SEQUENCE [LARGE SCALE GENOMIC DNA]</scope>
</reference>